<dbReference type="Proteomes" id="UP001150581">
    <property type="component" value="Unassembled WGS sequence"/>
</dbReference>
<keyword evidence="2" id="KW-1185">Reference proteome</keyword>
<evidence type="ECO:0000313" key="1">
    <source>
        <dbReference type="EMBL" id="KAJ1887123.1"/>
    </source>
</evidence>
<accession>A0ACC1I3P1</accession>
<name>A0ACC1I3P1_9FUNG</name>
<gene>
    <name evidence="1" type="ORF">LPJ66_009280</name>
</gene>
<evidence type="ECO:0000313" key="2">
    <source>
        <dbReference type="Proteomes" id="UP001150581"/>
    </source>
</evidence>
<sequence>MRPQLLASLLTIMATSYADIVLSVASANNMNDYLSVLSSAWPKLQPQLNNHLKLAQEQVPAEYSYLLKLLSVTAVPTKYDSGWAHNFVNNAQKIGPTTILADEIPGADNGEEFKPTRVVSTHAGSVATVDVPVARPTIVVAINGNAARVVHNAEAVSSTKSVGKSSGSDDEDESEEENDSLGEEEEVESDSSNSGKRLSSSTSGADGSVWDVSRVSKAVLISAAVSLSTLF</sequence>
<organism evidence="1 2">
    <name type="scientific">Kickxella alabastrina</name>
    <dbReference type="NCBI Taxonomy" id="61397"/>
    <lineage>
        <taxon>Eukaryota</taxon>
        <taxon>Fungi</taxon>
        <taxon>Fungi incertae sedis</taxon>
        <taxon>Zoopagomycota</taxon>
        <taxon>Kickxellomycotina</taxon>
        <taxon>Kickxellomycetes</taxon>
        <taxon>Kickxellales</taxon>
        <taxon>Kickxellaceae</taxon>
        <taxon>Kickxella</taxon>
    </lineage>
</organism>
<comment type="caution">
    <text evidence="1">The sequence shown here is derived from an EMBL/GenBank/DDBJ whole genome shotgun (WGS) entry which is preliminary data.</text>
</comment>
<proteinExistence type="predicted"/>
<protein>
    <submittedName>
        <fullName evidence="1">Uncharacterized protein</fullName>
    </submittedName>
</protein>
<reference evidence="1" key="1">
    <citation type="submission" date="2022-07" db="EMBL/GenBank/DDBJ databases">
        <title>Phylogenomic reconstructions and comparative analyses of Kickxellomycotina fungi.</title>
        <authorList>
            <person name="Reynolds N.K."/>
            <person name="Stajich J.E."/>
            <person name="Barry K."/>
            <person name="Grigoriev I.V."/>
            <person name="Crous P."/>
            <person name="Smith M.E."/>
        </authorList>
    </citation>
    <scope>NUCLEOTIDE SEQUENCE</scope>
    <source>
        <strain evidence="1">Benny 63K</strain>
    </source>
</reference>
<dbReference type="EMBL" id="JANBPG010002077">
    <property type="protein sequence ID" value="KAJ1887123.1"/>
    <property type="molecule type" value="Genomic_DNA"/>
</dbReference>